<accession>A0ABW5EF24</accession>
<evidence type="ECO:0000313" key="3">
    <source>
        <dbReference type="Proteomes" id="UP001597425"/>
    </source>
</evidence>
<proteinExistence type="predicted"/>
<keyword evidence="1" id="KW-0472">Membrane</keyword>
<sequence>MNRVPNPLIDELAGDLVPVRPISLARGVALVALAAIATVVAVELFHGLWRGAFSGQASGFFFIANGMLGLLGAASALAVLRMASPRVGNGHEGARWSAAMLGLLPISALLVLGFDGLTSELTHDVEGFHCFLAGSGFSLLTAGALVLWLRSGAPVSIGSASLYTGIASGAIGSFAYGMACPIDTMGHLGIWHVAPVALCALVGKLVIPRLVRW</sequence>
<feature type="transmembrane region" description="Helical" evidence="1">
    <location>
        <begin position="28"/>
        <end position="49"/>
    </location>
</feature>
<evidence type="ECO:0000256" key="1">
    <source>
        <dbReference type="SAM" id="Phobius"/>
    </source>
</evidence>
<organism evidence="2 3">
    <name type="scientific">Microbulbifer halophilus</name>
    <dbReference type="NCBI Taxonomy" id="453963"/>
    <lineage>
        <taxon>Bacteria</taxon>
        <taxon>Pseudomonadati</taxon>
        <taxon>Pseudomonadota</taxon>
        <taxon>Gammaproteobacteria</taxon>
        <taxon>Cellvibrionales</taxon>
        <taxon>Microbulbiferaceae</taxon>
        <taxon>Microbulbifer</taxon>
    </lineage>
</organism>
<protein>
    <submittedName>
        <fullName evidence="2">DUF1109 domain-containing protein</fullName>
    </submittedName>
</protein>
<gene>
    <name evidence="2" type="ORF">ACFSKX_17330</name>
</gene>
<dbReference type="InterPro" id="IPR009495">
    <property type="entry name" value="NrsF"/>
</dbReference>
<dbReference type="EMBL" id="JBHUJD010000031">
    <property type="protein sequence ID" value="MFD2312186.1"/>
    <property type="molecule type" value="Genomic_DNA"/>
</dbReference>
<dbReference type="RefSeq" id="WP_265723345.1">
    <property type="nucleotide sequence ID" value="NZ_JAPIVK010000047.1"/>
</dbReference>
<feature type="transmembrane region" description="Helical" evidence="1">
    <location>
        <begin position="185"/>
        <end position="207"/>
    </location>
</feature>
<keyword evidence="1" id="KW-0812">Transmembrane</keyword>
<feature type="transmembrane region" description="Helical" evidence="1">
    <location>
        <begin position="126"/>
        <end position="148"/>
    </location>
</feature>
<name>A0ABW5EF24_9GAMM</name>
<feature type="transmembrane region" description="Helical" evidence="1">
    <location>
        <begin position="96"/>
        <end position="114"/>
    </location>
</feature>
<feature type="transmembrane region" description="Helical" evidence="1">
    <location>
        <begin position="61"/>
        <end position="84"/>
    </location>
</feature>
<dbReference type="Pfam" id="PF06532">
    <property type="entry name" value="NrsF"/>
    <property type="match status" value="1"/>
</dbReference>
<evidence type="ECO:0000313" key="2">
    <source>
        <dbReference type="EMBL" id="MFD2312186.1"/>
    </source>
</evidence>
<dbReference type="Proteomes" id="UP001597425">
    <property type="component" value="Unassembled WGS sequence"/>
</dbReference>
<reference evidence="3" key="1">
    <citation type="journal article" date="2019" name="Int. J. Syst. Evol. Microbiol.">
        <title>The Global Catalogue of Microorganisms (GCM) 10K type strain sequencing project: providing services to taxonomists for standard genome sequencing and annotation.</title>
        <authorList>
            <consortium name="The Broad Institute Genomics Platform"/>
            <consortium name="The Broad Institute Genome Sequencing Center for Infectious Disease"/>
            <person name="Wu L."/>
            <person name="Ma J."/>
        </authorList>
    </citation>
    <scope>NUCLEOTIDE SEQUENCE [LARGE SCALE GENOMIC DNA]</scope>
    <source>
        <strain evidence="3">KCTC 12848</strain>
    </source>
</reference>
<keyword evidence="3" id="KW-1185">Reference proteome</keyword>
<keyword evidence="1" id="KW-1133">Transmembrane helix</keyword>
<comment type="caution">
    <text evidence="2">The sequence shown here is derived from an EMBL/GenBank/DDBJ whole genome shotgun (WGS) entry which is preliminary data.</text>
</comment>
<feature type="transmembrane region" description="Helical" evidence="1">
    <location>
        <begin position="160"/>
        <end position="179"/>
    </location>
</feature>